<feature type="binding site" evidence="3">
    <location>
        <position position="160"/>
    </location>
    <ligand>
        <name>Zn(2+)</name>
        <dbReference type="ChEBI" id="CHEBI:29105"/>
    </ligand>
</feature>
<evidence type="ECO:0000256" key="3">
    <source>
        <dbReference type="PIRSR" id="PIRSR602124-1"/>
    </source>
</evidence>
<dbReference type="GO" id="GO:0005740">
    <property type="term" value="C:mitochondrial envelope"/>
    <property type="evidence" value="ECO:0007669"/>
    <property type="project" value="InterPro"/>
</dbReference>
<evidence type="ECO:0000256" key="1">
    <source>
        <dbReference type="ARBA" id="ARBA00022723"/>
    </source>
</evidence>
<evidence type="ECO:0000313" key="4">
    <source>
        <dbReference type="EMBL" id="KRX95556.1"/>
    </source>
</evidence>
<feature type="binding site" evidence="3">
    <location>
        <position position="162"/>
    </location>
    <ligand>
        <name>Zn(2+)</name>
        <dbReference type="ChEBI" id="CHEBI:29105"/>
    </ligand>
</feature>
<protein>
    <submittedName>
        <fullName evidence="4">Cytochrome c oxidase subunit 5B, mitochondrial</fullName>
    </submittedName>
</protein>
<dbReference type="EMBL" id="JYDU01000054">
    <property type="protein sequence ID" value="KRX95556.1"/>
    <property type="molecule type" value="Genomic_DNA"/>
</dbReference>
<sequence>MTRAGELEKELRKSGKYFILAEILRIRLEEYGVQEKWREIFRKALEEGSGKVTYPLGLTMLKTVFVGAWGGVRALHKTAAASHMQHPIEGIYGEQRAELISQLRGDYNFGPAYFKRGVGSKEQPNMVPSAFENRLIGCICEPSQLYIHYMWLRKGFPRRCRCGYWFTLKDEE</sequence>
<dbReference type="InterPro" id="IPR036972">
    <property type="entry name" value="Cyt_c_oxidase_su5b_sf"/>
</dbReference>
<proteinExistence type="predicted"/>
<dbReference type="Gene3D" id="2.60.11.10">
    <property type="entry name" value="Cytochrome c oxidase, subunit Vb"/>
    <property type="match status" value="1"/>
</dbReference>
<reference evidence="4 5" key="1">
    <citation type="submission" date="2015-01" db="EMBL/GenBank/DDBJ databases">
        <title>Evolution of Trichinella species and genotypes.</title>
        <authorList>
            <person name="Korhonen P.K."/>
            <person name="Edoardo P."/>
            <person name="Giuseppe L.R."/>
            <person name="Gasser R.B."/>
        </authorList>
    </citation>
    <scope>NUCLEOTIDE SEQUENCE [LARGE SCALE GENOMIC DNA]</scope>
    <source>
        <strain evidence="4">ISS141</strain>
    </source>
</reference>
<dbReference type="GO" id="GO:0006123">
    <property type="term" value="P:mitochondrial electron transport, cytochrome c to oxygen"/>
    <property type="evidence" value="ECO:0007669"/>
    <property type="project" value="InterPro"/>
</dbReference>
<organism evidence="4 5">
    <name type="scientific">Trichinella pseudospiralis</name>
    <name type="common">Parasitic roundworm</name>
    <dbReference type="NCBI Taxonomy" id="6337"/>
    <lineage>
        <taxon>Eukaryota</taxon>
        <taxon>Metazoa</taxon>
        <taxon>Ecdysozoa</taxon>
        <taxon>Nematoda</taxon>
        <taxon>Enoplea</taxon>
        <taxon>Dorylaimia</taxon>
        <taxon>Trichinellida</taxon>
        <taxon>Trichinellidae</taxon>
        <taxon>Trichinella</taxon>
    </lineage>
</organism>
<accession>A0A0V0Y535</accession>
<dbReference type="PANTHER" id="PTHR10122:SF0">
    <property type="entry name" value="CYTOCHROME C OXIDASE SUBUNIT 5B, ISOFORM A-RELATED"/>
    <property type="match status" value="1"/>
</dbReference>
<dbReference type="SUPFAM" id="SSF57802">
    <property type="entry name" value="Rubredoxin-like"/>
    <property type="match status" value="1"/>
</dbReference>
<keyword evidence="1 3" id="KW-0479">Metal-binding</keyword>
<feature type="binding site" evidence="3">
    <location>
        <position position="138"/>
    </location>
    <ligand>
        <name>Zn(2+)</name>
        <dbReference type="ChEBI" id="CHEBI:29105"/>
    </ligand>
</feature>
<dbReference type="STRING" id="6337.A0A0V0Y535"/>
<feature type="binding site" evidence="3">
    <location>
        <position position="140"/>
    </location>
    <ligand>
        <name>Zn(2+)</name>
        <dbReference type="ChEBI" id="CHEBI:29105"/>
    </ligand>
</feature>
<dbReference type="GO" id="GO:0045277">
    <property type="term" value="C:respiratory chain complex IV"/>
    <property type="evidence" value="ECO:0007669"/>
    <property type="project" value="InterPro"/>
</dbReference>
<dbReference type="GO" id="GO:0046872">
    <property type="term" value="F:metal ion binding"/>
    <property type="evidence" value="ECO:0007669"/>
    <property type="project" value="UniProtKB-KW"/>
</dbReference>
<comment type="caution">
    <text evidence="4">The sequence shown here is derived from an EMBL/GenBank/DDBJ whole genome shotgun (WGS) entry which is preliminary data.</text>
</comment>
<keyword evidence="2 3" id="KW-0862">Zinc</keyword>
<dbReference type="Proteomes" id="UP000054815">
    <property type="component" value="Unassembled WGS sequence"/>
</dbReference>
<dbReference type="PROSITE" id="PS51359">
    <property type="entry name" value="COX5B_2"/>
    <property type="match status" value="1"/>
</dbReference>
<dbReference type="InterPro" id="IPR002124">
    <property type="entry name" value="Cyt_c_oxidase_su5b"/>
</dbReference>
<evidence type="ECO:0000256" key="2">
    <source>
        <dbReference type="ARBA" id="ARBA00022833"/>
    </source>
</evidence>
<gene>
    <name evidence="4" type="primary">Cox5b</name>
    <name evidence="4" type="ORF">T4E_8512</name>
</gene>
<dbReference type="PANTHER" id="PTHR10122">
    <property type="entry name" value="CYTOCHROME C OXIDASE SUBUNIT 5B, MITOCHONDRIAL"/>
    <property type="match status" value="1"/>
</dbReference>
<name>A0A0V0Y535_TRIPS</name>
<evidence type="ECO:0000313" key="5">
    <source>
        <dbReference type="Proteomes" id="UP000054815"/>
    </source>
</evidence>
<dbReference type="Pfam" id="PF01215">
    <property type="entry name" value="COX5B"/>
    <property type="match status" value="1"/>
</dbReference>
<dbReference type="AlphaFoldDB" id="A0A0V0Y535"/>